<keyword evidence="3" id="KW-1185">Reference proteome</keyword>
<evidence type="ECO:0000313" key="2">
    <source>
        <dbReference type="EMBL" id="KAJ1206242.1"/>
    </source>
</evidence>
<feature type="region of interest" description="Disordered" evidence="1">
    <location>
        <begin position="1"/>
        <end position="54"/>
    </location>
</feature>
<evidence type="ECO:0000313" key="3">
    <source>
        <dbReference type="Proteomes" id="UP001066276"/>
    </source>
</evidence>
<accession>A0AAV7VXE9</accession>
<dbReference type="EMBL" id="JANPWB010000002">
    <property type="protein sequence ID" value="KAJ1206242.1"/>
    <property type="molecule type" value="Genomic_DNA"/>
</dbReference>
<name>A0AAV7VXE9_PLEWA</name>
<feature type="non-terminal residue" evidence="2">
    <location>
        <position position="1"/>
    </location>
</feature>
<gene>
    <name evidence="2" type="ORF">NDU88_001651</name>
</gene>
<feature type="compositionally biased region" description="Polar residues" evidence="1">
    <location>
        <begin position="44"/>
        <end position="54"/>
    </location>
</feature>
<reference evidence="2" key="1">
    <citation type="journal article" date="2022" name="bioRxiv">
        <title>Sequencing and chromosome-scale assembly of the giantPleurodeles waltlgenome.</title>
        <authorList>
            <person name="Brown T."/>
            <person name="Elewa A."/>
            <person name="Iarovenko S."/>
            <person name="Subramanian E."/>
            <person name="Araus A.J."/>
            <person name="Petzold A."/>
            <person name="Susuki M."/>
            <person name="Suzuki K.-i.T."/>
            <person name="Hayashi T."/>
            <person name="Toyoda A."/>
            <person name="Oliveira C."/>
            <person name="Osipova E."/>
            <person name="Leigh N.D."/>
            <person name="Simon A."/>
            <person name="Yun M.H."/>
        </authorList>
    </citation>
    <scope>NUCLEOTIDE SEQUENCE</scope>
    <source>
        <strain evidence="2">20211129_DDA</strain>
        <tissue evidence="2">Liver</tissue>
    </source>
</reference>
<proteinExistence type="predicted"/>
<comment type="caution">
    <text evidence="2">The sequence shown here is derived from an EMBL/GenBank/DDBJ whole genome shotgun (WGS) entry which is preliminary data.</text>
</comment>
<sequence length="54" mass="5878">VELSLGTQRPQKRLPLTPDEAISEEDTPGLVDTEDSKGPIWATWSDNQSTPPSS</sequence>
<dbReference type="Proteomes" id="UP001066276">
    <property type="component" value="Chromosome 1_2"/>
</dbReference>
<evidence type="ECO:0000256" key="1">
    <source>
        <dbReference type="SAM" id="MobiDB-lite"/>
    </source>
</evidence>
<organism evidence="2 3">
    <name type="scientific">Pleurodeles waltl</name>
    <name type="common">Iberian ribbed newt</name>
    <dbReference type="NCBI Taxonomy" id="8319"/>
    <lineage>
        <taxon>Eukaryota</taxon>
        <taxon>Metazoa</taxon>
        <taxon>Chordata</taxon>
        <taxon>Craniata</taxon>
        <taxon>Vertebrata</taxon>
        <taxon>Euteleostomi</taxon>
        <taxon>Amphibia</taxon>
        <taxon>Batrachia</taxon>
        <taxon>Caudata</taxon>
        <taxon>Salamandroidea</taxon>
        <taxon>Salamandridae</taxon>
        <taxon>Pleurodelinae</taxon>
        <taxon>Pleurodeles</taxon>
    </lineage>
</organism>
<protein>
    <submittedName>
        <fullName evidence="2">Uncharacterized protein</fullName>
    </submittedName>
</protein>
<dbReference type="AlphaFoldDB" id="A0AAV7VXE9"/>
<feature type="non-terminal residue" evidence="2">
    <location>
        <position position="54"/>
    </location>
</feature>